<comment type="caution">
    <text evidence="11">The sequence shown here is derived from an EMBL/GenBank/DDBJ whole genome shotgun (WGS) entry which is preliminary data.</text>
</comment>
<dbReference type="InterPro" id="IPR026051">
    <property type="entry name" value="ALG1-like"/>
</dbReference>
<dbReference type="Gene3D" id="3.40.50.2000">
    <property type="entry name" value="Glycogen Phosphorylase B"/>
    <property type="match status" value="2"/>
</dbReference>
<gene>
    <name evidence="11" type="primary">ALG1</name>
    <name evidence="11" type="ORF">DERF_016058</name>
</gene>
<dbReference type="SUPFAM" id="SSF53756">
    <property type="entry name" value="UDP-Glycosyltransferase/glycogen phosphorylase"/>
    <property type="match status" value="1"/>
</dbReference>
<name>A0A922HL48_DERFA</name>
<dbReference type="OrthoDB" id="614844at2759"/>
<evidence type="ECO:0000256" key="2">
    <source>
        <dbReference type="ARBA" id="ARBA00004922"/>
    </source>
</evidence>
<keyword evidence="3 11" id="KW-0328">Glycosyltransferase</keyword>
<evidence type="ECO:0000313" key="11">
    <source>
        <dbReference type="EMBL" id="KAH9491330.1"/>
    </source>
</evidence>
<keyword evidence="7 9" id="KW-1133">Transmembrane helix</keyword>
<evidence type="ECO:0000256" key="9">
    <source>
        <dbReference type="SAM" id="Phobius"/>
    </source>
</evidence>
<keyword evidence="5 9" id="KW-0812">Transmembrane</keyword>
<protein>
    <submittedName>
        <fullName evidence="11">Mannosyltransferase</fullName>
    </submittedName>
</protein>
<evidence type="ECO:0000256" key="7">
    <source>
        <dbReference type="ARBA" id="ARBA00022989"/>
    </source>
</evidence>
<dbReference type="PANTHER" id="PTHR13036:SF0">
    <property type="entry name" value="CHITOBIOSYLDIPHOSPHODOLICHOL BETA-MANNOSYLTRANSFERASE"/>
    <property type="match status" value="1"/>
</dbReference>
<dbReference type="GO" id="GO:0005789">
    <property type="term" value="C:endoplasmic reticulum membrane"/>
    <property type="evidence" value="ECO:0007669"/>
    <property type="project" value="UniProtKB-SubCell"/>
</dbReference>
<dbReference type="AlphaFoldDB" id="A0A922HL48"/>
<keyword evidence="12" id="KW-1185">Reference proteome</keyword>
<evidence type="ECO:0000256" key="3">
    <source>
        <dbReference type="ARBA" id="ARBA00022676"/>
    </source>
</evidence>
<comment type="pathway">
    <text evidence="2">Protein modification; protein glycosylation.</text>
</comment>
<dbReference type="PANTHER" id="PTHR13036">
    <property type="entry name" value="BETA1,4 MANNOSYLTRANSFERASE"/>
    <property type="match status" value="1"/>
</dbReference>
<feature type="transmembrane region" description="Helical" evidence="9">
    <location>
        <begin position="88"/>
        <end position="106"/>
    </location>
</feature>
<evidence type="ECO:0000259" key="10">
    <source>
        <dbReference type="Pfam" id="PF13439"/>
    </source>
</evidence>
<dbReference type="InterPro" id="IPR028098">
    <property type="entry name" value="Glyco_trans_4-like_N"/>
</dbReference>
<dbReference type="Pfam" id="PF13439">
    <property type="entry name" value="Glyco_transf_4"/>
    <property type="match status" value="1"/>
</dbReference>
<evidence type="ECO:0000256" key="4">
    <source>
        <dbReference type="ARBA" id="ARBA00022679"/>
    </source>
</evidence>
<sequence length="447" mass="52154">MTNPHQTRSVCICVSGDIGHSPRMQYHSLSLAEVGYHVDIVADQESRPHEKLLSNPRIRIHPLSSYQSIRCSNRFSHIPPGFPRIINYFFKILFNTIFLLWNLMLIPRPDYILVQNPPSVPTLAIVWFVCRIRSCKFIIDWHNYGHTIMALSLGAKHPLVRLYSRIEFNFGKRSDYSFCVTRAMKDDLRERTGKKAIVLYDRPYSFFQPITSIEEKHLFLVKLKSEYSQLEYHGQNETLFTRYSFKNDEYQMKSNRPIILISSTSWTKDEDFQILLDALYEFDQNYANKVIGTDNDLKIVCFITGKGPMKSYYIRMVEKSYSFRHTRFVFPWLSAEDYPKLLACADLGICLHKSSSGLDLPMKVLDMFGARLPVCAYHYKSISELVIEDQYGLLFNDSASLVQCLMRLLQDFPTCLQLKRMQTNIDSSFDGNDWHSNWKLNALPVFK</sequence>
<organism evidence="11 12">
    <name type="scientific">Dermatophagoides farinae</name>
    <name type="common">American house dust mite</name>
    <dbReference type="NCBI Taxonomy" id="6954"/>
    <lineage>
        <taxon>Eukaryota</taxon>
        <taxon>Metazoa</taxon>
        <taxon>Ecdysozoa</taxon>
        <taxon>Arthropoda</taxon>
        <taxon>Chelicerata</taxon>
        <taxon>Arachnida</taxon>
        <taxon>Acari</taxon>
        <taxon>Acariformes</taxon>
        <taxon>Sarcoptiformes</taxon>
        <taxon>Astigmata</taxon>
        <taxon>Psoroptidia</taxon>
        <taxon>Analgoidea</taxon>
        <taxon>Pyroglyphidae</taxon>
        <taxon>Dermatophagoidinae</taxon>
        <taxon>Dermatophagoides</taxon>
    </lineage>
</organism>
<keyword evidence="4" id="KW-0808">Transferase</keyword>
<keyword evidence="6" id="KW-0256">Endoplasmic reticulum</keyword>
<dbReference type="Proteomes" id="UP000790347">
    <property type="component" value="Unassembled WGS sequence"/>
</dbReference>
<feature type="domain" description="Glycosyltransferase subfamily 4-like N-terminal" evidence="10">
    <location>
        <begin position="30"/>
        <end position="193"/>
    </location>
</feature>
<reference evidence="11" key="2">
    <citation type="journal article" date="2022" name="Res Sq">
        <title>Comparative Genomics Reveals Insights into the Divergent Evolution of Astigmatic Mites and Household Pest Adaptations.</title>
        <authorList>
            <person name="Xiong Q."/>
            <person name="Wan A.T.-Y."/>
            <person name="Liu X.-Y."/>
            <person name="Fung C.S.-H."/>
            <person name="Xiao X."/>
            <person name="Malainual N."/>
            <person name="Hou J."/>
            <person name="Wang L."/>
            <person name="Wang M."/>
            <person name="Yang K."/>
            <person name="Cui Y."/>
            <person name="Leung E."/>
            <person name="Nong W."/>
            <person name="Shin S.-K."/>
            <person name="Au S."/>
            <person name="Jeong K.Y."/>
            <person name="Chew F.T."/>
            <person name="Hui J."/>
            <person name="Leung T.F."/>
            <person name="Tungtrongchitr A."/>
            <person name="Zhong N."/>
            <person name="Liu Z."/>
            <person name="Tsui S."/>
        </authorList>
    </citation>
    <scope>NUCLEOTIDE SEQUENCE</scope>
    <source>
        <strain evidence="11">Derf</strain>
        <tissue evidence="11">Whole organism</tissue>
    </source>
</reference>
<evidence type="ECO:0000313" key="12">
    <source>
        <dbReference type="Proteomes" id="UP000790347"/>
    </source>
</evidence>
<dbReference type="GO" id="GO:0000030">
    <property type="term" value="F:mannosyltransferase activity"/>
    <property type="evidence" value="ECO:0007669"/>
    <property type="project" value="InterPro"/>
</dbReference>
<reference evidence="11" key="1">
    <citation type="submission" date="2013-05" db="EMBL/GenBank/DDBJ databases">
        <authorList>
            <person name="Yim A.K.Y."/>
            <person name="Chan T.F."/>
            <person name="Ji K.M."/>
            <person name="Liu X.Y."/>
            <person name="Zhou J.W."/>
            <person name="Li R.Q."/>
            <person name="Yang K.Y."/>
            <person name="Li J."/>
            <person name="Li M."/>
            <person name="Law P.T.W."/>
            <person name="Wu Y.L."/>
            <person name="Cai Z.L."/>
            <person name="Qin H."/>
            <person name="Bao Y."/>
            <person name="Leung R.K.K."/>
            <person name="Ng P.K.S."/>
            <person name="Zou J."/>
            <person name="Zhong X.J."/>
            <person name="Ran P.X."/>
            <person name="Zhong N.S."/>
            <person name="Liu Z.G."/>
            <person name="Tsui S.K.W."/>
        </authorList>
    </citation>
    <scope>NUCLEOTIDE SEQUENCE</scope>
    <source>
        <strain evidence="11">Derf</strain>
        <tissue evidence="11">Whole organism</tissue>
    </source>
</reference>
<evidence type="ECO:0000256" key="1">
    <source>
        <dbReference type="ARBA" id="ARBA00004389"/>
    </source>
</evidence>
<evidence type="ECO:0000256" key="6">
    <source>
        <dbReference type="ARBA" id="ARBA00022824"/>
    </source>
</evidence>
<comment type="subcellular location">
    <subcellularLocation>
        <location evidence="1">Endoplasmic reticulum membrane</location>
        <topology evidence="1">Single-pass membrane protein</topology>
    </subcellularLocation>
</comment>
<accession>A0A922HL48</accession>
<dbReference type="Pfam" id="PF13692">
    <property type="entry name" value="Glyco_trans_1_4"/>
    <property type="match status" value="1"/>
</dbReference>
<proteinExistence type="predicted"/>
<dbReference type="EMBL" id="ASGP02000009">
    <property type="protein sequence ID" value="KAH9491330.1"/>
    <property type="molecule type" value="Genomic_DNA"/>
</dbReference>
<evidence type="ECO:0000256" key="8">
    <source>
        <dbReference type="ARBA" id="ARBA00023136"/>
    </source>
</evidence>
<evidence type="ECO:0000256" key="5">
    <source>
        <dbReference type="ARBA" id="ARBA00022692"/>
    </source>
</evidence>
<keyword evidence="8 9" id="KW-0472">Membrane</keyword>